<dbReference type="RefSeq" id="XP_066673777.1">
    <property type="nucleotide sequence ID" value="XM_066806481.1"/>
</dbReference>
<accession>A0ABR1X8V1</accession>
<dbReference type="Proteomes" id="UP001433268">
    <property type="component" value="Unassembled WGS sequence"/>
</dbReference>
<proteinExistence type="predicted"/>
<dbReference type="Pfam" id="PF00172">
    <property type="entry name" value="Zn_clus"/>
    <property type="match status" value="1"/>
</dbReference>
<dbReference type="GeneID" id="92039541"/>
<sequence length="455" mass="49270">MGSRKSRRSACDLCRLYKLRCDRDERHGKSCGRCQAANQACEITLGRSSQAPNNGDSKERENLLNDSSSTATASTAVAAPRTNLDLAHPSGQLGRSSLSTSGGGATAGSMASLAERVSCEDSSPAFPDHGNPMDYANMDFSMPIPGFDSGDFSFMFPNTQSGLSNPGTAKMPDINNSELQITPGAIGLEQPWSELHSSVDSAPGPPRRTMEDNEHPAIDSKSLTQLSLEIIEDYELLRTSSPLKGQPETVPHHCSSTEQHRPFNRMLNQASKLWDIIKSMSASASTTEGEVGFSASSAAHTAMPKRTDQVLIMTLITTYAHLMRNCRGIFMRLLLALQSDASAKLILPSLQFGTFQLSNSLPIQVKVLIDITSGMLLRITNALGINPVGVTAGPPTPASMQEEPETKLPFLMDPIAVSLRDTILSQEYDLPENEQHMSLHGIMVDILHLVDQKFK</sequence>
<reference evidence="4 5" key="1">
    <citation type="submission" date="2023-01" db="EMBL/GenBank/DDBJ databases">
        <title>Analysis of 21 Apiospora genomes using comparative genomics revels a genus with tremendous synthesis potential of carbohydrate active enzymes and secondary metabolites.</title>
        <authorList>
            <person name="Sorensen T."/>
        </authorList>
    </citation>
    <scope>NUCLEOTIDE SEQUENCE [LARGE SCALE GENOMIC DNA]</scope>
    <source>
        <strain evidence="4 5">CBS 114990</strain>
    </source>
</reference>
<evidence type="ECO:0000256" key="2">
    <source>
        <dbReference type="SAM" id="MobiDB-lite"/>
    </source>
</evidence>
<comment type="caution">
    <text evidence="4">The sequence shown here is derived from an EMBL/GenBank/DDBJ whole genome shotgun (WGS) entry which is preliminary data.</text>
</comment>
<dbReference type="PROSITE" id="PS50048">
    <property type="entry name" value="ZN2_CY6_FUNGAL_2"/>
    <property type="match status" value="1"/>
</dbReference>
<evidence type="ECO:0000313" key="5">
    <source>
        <dbReference type="Proteomes" id="UP001433268"/>
    </source>
</evidence>
<feature type="compositionally biased region" description="Low complexity" evidence="2">
    <location>
        <begin position="67"/>
        <end position="79"/>
    </location>
</feature>
<dbReference type="SUPFAM" id="SSF57701">
    <property type="entry name" value="Zn2/Cys6 DNA-binding domain"/>
    <property type="match status" value="1"/>
</dbReference>
<organism evidence="4 5">
    <name type="scientific">Apiospora hydei</name>
    <dbReference type="NCBI Taxonomy" id="1337664"/>
    <lineage>
        <taxon>Eukaryota</taxon>
        <taxon>Fungi</taxon>
        <taxon>Dikarya</taxon>
        <taxon>Ascomycota</taxon>
        <taxon>Pezizomycotina</taxon>
        <taxon>Sordariomycetes</taxon>
        <taxon>Xylariomycetidae</taxon>
        <taxon>Amphisphaeriales</taxon>
        <taxon>Apiosporaceae</taxon>
        <taxon>Apiospora</taxon>
    </lineage>
</organism>
<gene>
    <name evidence="4" type="ORF">PG997_002166</name>
</gene>
<dbReference type="Gene3D" id="4.10.240.10">
    <property type="entry name" value="Zn(2)-C6 fungal-type DNA-binding domain"/>
    <property type="match status" value="1"/>
</dbReference>
<keyword evidence="1" id="KW-0539">Nucleus</keyword>
<dbReference type="SMART" id="SM00066">
    <property type="entry name" value="GAL4"/>
    <property type="match status" value="1"/>
</dbReference>
<dbReference type="PROSITE" id="PS00463">
    <property type="entry name" value="ZN2_CY6_FUNGAL_1"/>
    <property type="match status" value="1"/>
</dbReference>
<keyword evidence="5" id="KW-1185">Reference proteome</keyword>
<evidence type="ECO:0000313" key="4">
    <source>
        <dbReference type="EMBL" id="KAK8091805.1"/>
    </source>
</evidence>
<protein>
    <recommendedName>
        <fullName evidence="3">Zn(2)-C6 fungal-type domain-containing protein</fullName>
    </recommendedName>
</protein>
<dbReference type="InterPro" id="IPR001138">
    <property type="entry name" value="Zn2Cys6_DnaBD"/>
</dbReference>
<feature type="compositionally biased region" description="Low complexity" evidence="2">
    <location>
        <begin position="90"/>
        <end position="100"/>
    </location>
</feature>
<feature type="domain" description="Zn(2)-C6 fungal-type" evidence="3">
    <location>
        <begin position="10"/>
        <end position="43"/>
    </location>
</feature>
<dbReference type="InterPro" id="IPR036864">
    <property type="entry name" value="Zn2-C6_fun-type_DNA-bd_sf"/>
</dbReference>
<evidence type="ECO:0000256" key="1">
    <source>
        <dbReference type="ARBA" id="ARBA00023242"/>
    </source>
</evidence>
<feature type="region of interest" description="Disordered" evidence="2">
    <location>
        <begin position="195"/>
        <end position="214"/>
    </location>
</feature>
<name>A0ABR1X8V1_9PEZI</name>
<evidence type="ECO:0000259" key="3">
    <source>
        <dbReference type="PROSITE" id="PS50048"/>
    </source>
</evidence>
<feature type="region of interest" description="Disordered" evidence="2">
    <location>
        <begin position="47"/>
        <end position="130"/>
    </location>
</feature>
<dbReference type="CDD" id="cd00067">
    <property type="entry name" value="GAL4"/>
    <property type="match status" value="1"/>
</dbReference>
<dbReference type="EMBL" id="JAQQWN010000003">
    <property type="protein sequence ID" value="KAK8091805.1"/>
    <property type="molecule type" value="Genomic_DNA"/>
</dbReference>